<sequence length="400" mass="44319">MKITNVEIFDCEVSRSDPRMARFNPVLIRINTDEGVSGIGEVGLAYGAGAKAGVGIVRDLAPRILGRDPMKVEAIWENLFRATFWGMGGGNVFYAGMSAIDIALWDIRGKVLDAPCYQLLGGKTNEKLRAYASQLQFGWSDTHQMLTRPEQYAEAARKAVAQGYTALKVDPLQVDRNGGPPLDWEVNQNYFGLLRTDQLRMGEERIAAMRDAVGPDVDIIIEAHALLGVNAAIQFARVVEPYNILFYEEPVHPLNMDNMALVARSTSIPIATGERCYTRWGYRDLLEKQAVAVIQPDVCLCGGLTEAKKICDYANLYDATMQAHICGGPVSTAAALHLEAAVPNFNIHEHHTHSLKDCVRELCVHDYQPERGTFSVPDLPGLGQELNEEVVRRYHAYTIE</sequence>
<dbReference type="InterPro" id="IPR013341">
    <property type="entry name" value="Mandelate_racemase_N_dom"/>
</dbReference>
<dbReference type="Pfam" id="PF13378">
    <property type="entry name" value="MR_MLE_C"/>
    <property type="match status" value="1"/>
</dbReference>
<dbReference type="SUPFAM" id="SSF51604">
    <property type="entry name" value="Enolase C-terminal domain-like"/>
    <property type="match status" value="1"/>
</dbReference>
<dbReference type="GO" id="GO:0016829">
    <property type="term" value="F:lyase activity"/>
    <property type="evidence" value="ECO:0007669"/>
    <property type="project" value="UniProtKB-KW"/>
</dbReference>
<keyword evidence="1" id="KW-0456">Lyase</keyword>
<evidence type="ECO:0000256" key="1">
    <source>
        <dbReference type="ARBA" id="ARBA00023239"/>
    </source>
</evidence>
<dbReference type="InterPro" id="IPR036849">
    <property type="entry name" value="Enolase-like_C_sf"/>
</dbReference>
<protein>
    <submittedName>
        <fullName evidence="3">Galactonate dehydratase</fullName>
    </submittedName>
</protein>
<dbReference type="EMBL" id="FCOE02000035">
    <property type="protein sequence ID" value="SAK92152.1"/>
    <property type="molecule type" value="Genomic_DNA"/>
</dbReference>
<reference evidence="3" key="1">
    <citation type="submission" date="2016-01" db="EMBL/GenBank/DDBJ databases">
        <authorList>
            <person name="Peeters C."/>
        </authorList>
    </citation>
    <scope>NUCLEOTIDE SEQUENCE [LARGE SCALE GENOMIC DNA]</scope>
    <source>
        <strain evidence="3">LMG 29323</strain>
    </source>
</reference>
<dbReference type="CDD" id="cd03316">
    <property type="entry name" value="MR_like"/>
    <property type="match status" value="1"/>
</dbReference>
<dbReference type="SFLD" id="SFLDG00179">
    <property type="entry name" value="mandelate_racemase"/>
    <property type="match status" value="1"/>
</dbReference>
<gene>
    <name evidence="3" type="ORF">AWB80_06647</name>
</gene>
<name>A0A158DBY0_9BURK</name>
<evidence type="ECO:0000259" key="2">
    <source>
        <dbReference type="SMART" id="SM00922"/>
    </source>
</evidence>
<dbReference type="InterPro" id="IPR013342">
    <property type="entry name" value="Mandelate_racemase_C"/>
</dbReference>
<dbReference type="Pfam" id="PF02746">
    <property type="entry name" value="MR_MLE_N"/>
    <property type="match status" value="1"/>
</dbReference>
<dbReference type="STRING" id="1777141.AWB80_06647"/>
<dbReference type="PANTHER" id="PTHR48080:SF2">
    <property type="entry name" value="D-GALACTONATE DEHYDRATASE"/>
    <property type="match status" value="1"/>
</dbReference>
<dbReference type="InterPro" id="IPR029017">
    <property type="entry name" value="Enolase-like_N"/>
</dbReference>
<evidence type="ECO:0000313" key="4">
    <source>
        <dbReference type="Proteomes" id="UP000054911"/>
    </source>
</evidence>
<feature type="domain" description="Mandelate racemase/muconate lactonizing enzyme C-terminal" evidence="2">
    <location>
        <begin position="149"/>
        <end position="269"/>
    </location>
</feature>
<dbReference type="Proteomes" id="UP000054911">
    <property type="component" value="Unassembled WGS sequence"/>
</dbReference>
<keyword evidence="4" id="KW-1185">Reference proteome</keyword>
<dbReference type="SUPFAM" id="SSF54826">
    <property type="entry name" value="Enolase N-terminal domain-like"/>
    <property type="match status" value="1"/>
</dbReference>
<accession>A0A158DBY0</accession>
<dbReference type="AlphaFoldDB" id="A0A158DBY0"/>
<dbReference type="InterPro" id="IPR029065">
    <property type="entry name" value="Enolase_C-like"/>
</dbReference>
<dbReference type="RefSeq" id="WP_061178935.1">
    <property type="nucleotide sequence ID" value="NZ_FCOE02000035.1"/>
</dbReference>
<dbReference type="Gene3D" id="3.20.20.120">
    <property type="entry name" value="Enolase-like C-terminal domain"/>
    <property type="match status" value="1"/>
</dbReference>
<organism evidence="3 4">
    <name type="scientific">Caballeronia pedi</name>
    <dbReference type="NCBI Taxonomy" id="1777141"/>
    <lineage>
        <taxon>Bacteria</taxon>
        <taxon>Pseudomonadati</taxon>
        <taxon>Pseudomonadota</taxon>
        <taxon>Betaproteobacteria</taxon>
        <taxon>Burkholderiales</taxon>
        <taxon>Burkholderiaceae</taxon>
        <taxon>Caballeronia</taxon>
    </lineage>
</organism>
<dbReference type="SMART" id="SM00922">
    <property type="entry name" value="MR_MLE"/>
    <property type="match status" value="1"/>
</dbReference>
<proteinExistence type="predicted"/>
<dbReference type="Gene3D" id="3.30.390.10">
    <property type="entry name" value="Enolase-like, N-terminal domain"/>
    <property type="match status" value="1"/>
</dbReference>
<dbReference type="OrthoDB" id="8609034at2"/>
<dbReference type="InterPro" id="IPR034593">
    <property type="entry name" value="DgoD-like"/>
</dbReference>
<comment type="caution">
    <text evidence="3">The sequence shown here is derived from an EMBL/GenBank/DDBJ whole genome shotgun (WGS) entry which is preliminary data.</text>
</comment>
<dbReference type="PANTHER" id="PTHR48080">
    <property type="entry name" value="D-GALACTONATE DEHYDRATASE-RELATED"/>
    <property type="match status" value="1"/>
</dbReference>
<dbReference type="SFLD" id="SFLDS00001">
    <property type="entry name" value="Enolase"/>
    <property type="match status" value="1"/>
</dbReference>
<evidence type="ECO:0000313" key="3">
    <source>
        <dbReference type="EMBL" id="SAK92152.1"/>
    </source>
</evidence>